<feature type="compositionally biased region" description="Gly residues" evidence="1">
    <location>
        <begin position="24"/>
        <end position="36"/>
    </location>
</feature>
<keyword evidence="3" id="KW-1185">Reference proteome</keyword>
<evidence type="ECO:0000256" key="1">
    <source>
        <dbReference type="SAM" id="MobiDB-lite"/>
    </source>
</evidence>
<protein>
    <submittedName>
        <fullName evidence="2">Uncharacterized protein</fullName>
    </submittedName>
</protein>
<comment type="caution">
    <text evidence="2">The sequence shown here is derived from an EMBL/GenBank/DDBJ whole genome shotgun (WGS) entry which is preliminary data.</text>
</comment>
<accession>A0A2I0HF16</accession>
<organism evidence="2 3">
    <name type="scientific">Punica granatum</name>
    <name type="common">Pomegranate</name>
    <dbReference type="NCBI Taxonomy" id="22663"/>
    <lineage>
        <taxon>Eukaryota</taxon>
        <taxon>Viridiplantae</taxon>
        <taxon>Streptophyta</taxon>
        <taxon>Embryophyta</taxon>
        <taxon>Tracheophyta</taxon>
        <taxon>Spermatophyta</taxon>
        <taxon>Magnoliopsida</taxon>
        <taxon>eudicotyledons</taxon>
        <taxon>Gunneridae</taxon>
        <taxon>Pentapetalae</taxon>
        <taxon>rosids</taxon>
        <taxon>malvids</taxon>
        <taxon>Myrtales</taxon>
        <taxon>Lythraceae</taxon>
        <taxon>Punica</taxon>
    </lineage>
</organism>
<feature type="non-terminal residue" evidence="2">
    <location>
        <position position="98"/>
    </location>
</feature>
<evidence type="ECO:0000313" key="2">
    <source>
        <dbReference type="EMBL" id="PKI18391.1"/>
    </source>
</evidence>
<feature type="compositionally biased region" description="Basic and acidic residues" evidence="1">
    <location>
        <begin position="13"/>
        <end position="23"/>
    </location>
</feature>
<dbReference type="AlphaFoldDB" id="A0A2I0HF16"/>
<dbReference type="EMBL" id="PGOL01038588">
    <property type="protein sequence ID" value="PKI18391.1"/>
    <property type="molecule type" value="Genomic_DNA"/>
</dbReference>
<reference evidence="2 3" key="1">
    <citation type="submission" date="2017-11" db="EMBL/GenBank/DDBJ databases">
        <title>De-novo sequencing of pomegranate (Punica granatum L.) genome.</title>
        <authorList>
            <person name="Akparov Z."/>
            <person name="Amiraslanov A."/>
            <person name="Hajiyeva S."/>
            <person name="Abbasov M."/>
            <person name="Kaur K."/>
            <person name="Hamwieh A."/>
            <person name="Solovyev V."/>
            <person name="Salamov A."/>
            <person name="Braich B."/>
            <person name="Kosarev P."/>
            <person name="Mahmoud A."/>
            <person name="Hajiyev E."/>
            <person name="Babayeva S."/>
            <person name="Izzatullayeva V."/>
            <person name="Mammadov A."/>
            <person name="Mammadov A."/>
            <person name="Sharifova S."/>
            <person name="Ojaghi J."/>
            <person name="Eynullazada K."/>
            <person name="Bayramov B."/>
            <person name="Abdulazimova A."/>
            <person name="Shahmuradov I."/>
        </authorList>
    </citation>
    <scope>NUCLEOTIDE SEQUENCE [LARGE SCALE GENOMIC DNA]</scope>
    <source>
        <strain evidence="3">cv. AG2017</strain>
        <tissue evidence="2">Leaf</tissue>
    </source>
</reference>
<gene>
    <name evidence="2" type="ORF">CRG98_049335</name>
</gene>
<feature type="region of interest" description="Disordered" evidence="1">
    <location>
        <begin position="1"/>
        <end position="54"/>
    </location>
</feature>
<feature type="non-terminal residue" evidence="2">
    <location>
        <position position="1"/>
    </location>
</feature>
<proteinExistence type="predicted"/>
<dbReference type="Proteomes" id="UP000233551">
    <property type="component" value="Unassembled WGS sequence"/>
</dbReference>
<name>A0A2I0HF16_PUNGR</name>
<evidence type="ECO:0000313" key="3">
    <source>
        <dbReference type="Proteomes" id="UP000233551"/>
    </source>
</evidence>
<sequence>GGVAATRGGGEGVGRRGGGEGRADGGNGLQGAGSGGGEEEMEDENGSRERRVGWWGHGGGMWVEELKRGREDEGIQRDLRMGSVVFFFFFFFVEGGTR</sequence>
<feature type="compositionally biased region" description="Gly residues" evidence="1">
    <location>
        <begin position="1"/>
        <end position="12"/>
    </location>
</feature>